<protein>
    <recommendedName>
        <fullName evidence="4">Transporter</fullName>
    </recommendedName>
</protein>
<evidence type="ECO:0000256" key="1">
    <source>
        <dbReference type="SAM" id="SignalP"/>
    </source>
</evidence>
<dbReference type="AlphaFoldDB" id="C6XV84"/>
<dbReference type="Pfam" id="PF13557">
    <property type="entry name" value="Phenol_MetA_deg"/>
    <property type="match status" value="1"/>
</dbReference>
<evidence type="ECO:0008006" key="4">
    <source>
        <dbReference type="Google" id="ProtNLM"/>
    </source>
</evidence>
<feature type="chain" id="PRO_5002974438" description="Transporter" evidence="1">
    <location>
        <begin position="26"/>
        <end position="282"/>
    </location>
</feature>
<dbReference type="STRING" id="485917.Phep_1740"/>
<name>C6XV84_PEDHD</name>
<dbReference type="InterPro" id="IPR025737">
    <property type="entry name" value="FApF"/>
</dbReference>
<reference evidence="2 3" key="1">
    <citation type="journal article" date="2009" name="Stand. Genomic Sci.">
        <title>Complete genome sequence of Pedobacter heparinus type strain (HIM 762-3).</title>
        <authorList>
            <person name="Han C."/>
            <person name="Spring S."/>
            <person name="Lapidus A."/>
            <person name="Del Rio T.G."/>
            <person name="Tice H."/>
            <person name="Copeland A."/>
            <person name="Cheng J.F."/>
            <person name="Lucas S."/>
            <person name="Chen F."/>
            <person name="Nolan M."/>
            <person name="Bruce D."/>
            <person name="Goodwin L."/>
            <person name="Pitluck S."/>
            <person name="Ivanova N."/>
            <person name="Mavromatis K."/>
            <person name="Mikhailova N."/>
            <person name="Pati A."/>
            <person name="Chen A."/>
            <person name="Palaniappan K."/>
            <person name="Land M."/>
            <person name="Hauser L."/>
            <person name="Chang Y.J."/>
            <person name="Jeffries C.C."/>
            <person name="Saunders E."/>
            <person name="Chertkov O."/>
            <person name="Brettin T."/>
            <person name="Goker M."/>
            <person name="Rohde M."/>
            <person name="Bristow J."/>
            <person name="Eisen J.A."/>
            <person name="Markowitz V."/>
            <person name="Hugenholtz P."/>
            <person name="Kyrpides N.C."/>
            <person name="Klenk H.P."/>
            <person name="Detter J.C."/>
        </authorList>
    </citation>
    <scope>NUCLEOTIDE SEQUENCE [LARGE SCALE GENOMIC DNA]</scope>
    <source>
        <strain evidence="3">ATCC 13125 / DSM 2366 / CIP 104194 / JCM 7457 / NBRC 12017 / NCIMB 9290 / NRRL B-14731 / HIM 762-3</strain>
    </source>
</reference>
<keyword evidence="1" id="KW-0732">Signal</keyword>
<dbReference type="KEGG" id="phe:Phep_1740"/>
<dbReference type="RefSeq" id="WP_015807564.1">
    <property type="nucleotide sequence ID" value="NC_013061.1"/>
</dbReference>
<proteinExistence type="predicted"/>
<dbReference type="Proteomes" id="UP000000852">
    <property type="component" value="Chromosome"/>
</dbReference>
<evidence type="ECO:0000313" key="2">
    <source>
        <dbReference type="EMBL" id="ACU03950.1"/>
    </source>
</evidence>
<sequence length="282" mass="31927">MMKDSFVKIFILFSYGFSLSLSANAQKHAVRYSLFHPVPASQLRDMETDRPDVTESPFTVNAGHFQYETDLFRIVREKSDMSKTSTLLINQANLKIGLTESTALQVGFQSYGEMRQKDLASGKKTHTHGIGDLTVRVKQNLFGNNGGNFALALLPYVKFPTSEYDSEGRFEYGLILPMQFKLPGEWKLGLQLETDRLKDQDQQAMHTELLQSVTVAHALVKKLDGIAETYYTYDFKAQQWSNFLNAALQLELAKNVKLDAGFNYGIQHQAARHYFLGAACRF</sequence>
<keyword evidence="3" id="KW-1185">Reference proteome</keyword>
<organism evidence="2 3">
    <name type="scientific">Pedobacter heparinus (strain ATCC 13125 / DSM 2366 / CIP 104194 / JCM 7457 / NBRC 12017 / NCIMB 9290 / NRRL B-14731 / HIM 762-3)</name>
    <dbReference type="NCBI Taxonomy" id="485917"/>
    <lineage>
        <taxon>Bacteria</taxon>
        <taxon>Pseudomonadati</taxon>
        <taxon>Bacteroidota</taxon>
        <taxon>Sphingobacteriia</taxon>
        <taxon>Sphingobacteriales</taxon>
        <taxon>Sphingobacteriaceae</taxon>
        <taxon>Pedobacter</taxon>
    </lineage>
</organism>
<evidence type="ECO:0000313" key="3">
    <source>
        <dbReference type="Proteomes" id="UP000000852"/>
    </source>
</evidence>
<dbReference type="OrthoDB" id="1014491at2"/>
<accession>C6XV84</accession>
<dbReference type="EMBL" id="CP001681">
    <property type="protein sequence ID" value="ACU03950.1"/>
    <property type="molecule type" value="Genomic_DNA"/>
</dbReference>
<dbReference type="HOGENOM" id="CLU_064308_0_0_10"/>
<gene>
    <name evidence="2" type="ordered locus">Phep_1740</name>
</gene>
<feature type="signal peptide" evidence="1">
    <location>
        <begin position="1"/>
        <end position="25"/>
    </location>
</feature>
<dbReference type="eggNOG" id="ENOG5032R80">
    <property type="taxonomic scope" value="Bacteria"/>
</dbReference>